<evidence type="ECO:0000256" key="12">
    <source>
        <dbReference type="PROSITE-ProRule" id="PRU00309"/>
    </source>
</evidence>
<keyword evidence="15" id="KW-1185">Reference proteome</keyword>
<evidence type="ECO:0000256" key="5">
    <source>
        <dbReference type="ARBA" id="ARBA00022833"/>
    </source>
</evidence>
<dbReference type="GO" id="GO:0005654">
    <property type="term" value="C:nucleoplasm"/>
    <property type="evidence" value="ECO:0007669"/>
    <property type="project" value="UniProtKB-SubCell"/>
</dbReference>
<keyword evidence="5" id="KW-0862">Zinc</keyword>
<keyword evidence="6" id="KW-0805">Transcription regulation</keyword>
<dbReference type="PANTHER" id="PTHR46600">
    <property type="entry name" value="THAP DOMAIN-CONTAINING"/>
    <property type="match status" value="1"/>
</dbReference>
<dbReference type="AlphaFoldDB" id="A0A9N9QXQ3"/>
<keyword evidence="4 12" id="KW-0863">Zinc-finger</keyword>
<dbReference type="OrthoDB" id="5982876at2759"/>
<dbReference type="SMART" id="SM00692">
    <property type="entry name" value="DM3"/>
    <property type="match status" value="1"/>
</dbReference>
<sequence length="168" mass="19587">MVSCVVNNCKNCSSKITKSKNGISFHRFPRDNIRRKQWELAVNREAEWCSTSYSAVCSEHFEASDFYLTDSGLRKLSLEAVPSINISPCQEQKPTICDIEPVLANPLDSDEVTSLRYKVKRLEVIAENRKKRLIVMWQQKKKLEKKLEQMKQIIKHMIQNKQTKRTAR</sequence>
<keyword evidence="9" id="KW-0804">Transcription</keyword>
<evidence type="ECO:0000313" key="14">
    <source>
        <dbReference type="EMBL" id="CAG9785336.1"/>
    </source>
</evidence>
<dbReference type="GO" id="GO:0043565">
    <property type="term" value="F:sequence-specific DNA binding"/>
    <property type="evidence" value="ECO:0007669"/>
    <property type="project" value="InterPro"/>
</dbReference>
<dbReference type="SUPFAM" id="SSF57716">
    <property type="entry name" value="Glucocorticoid receptor-like (DNA-binding domain)"/>
    <property type="match status" value="1"/>
</dbReference>
<keyword evidence="3" id="KW-0479">Metal-binding</keyword>
<keyword evidence="10" id="KW-0539">Nucleus</keyword>
<comment type="subcellular location">
    <subcellularLocation>
        <location evidence="1">Nucleus</location>
        <location evidence="1">Nucleoplasm</location>
    </subcellularLocation>
</comment>
<reference evidence="14" key="2">
    <citation type="submission" date="2022-10" db="EMBL/GenBank/DDBJ databases">
        <authorList>
            <consortium name="ENA_rothamsted_submissions"/>
            <consortium name="culmorum"/>
            <person name="King R."/>
        </authorList>
    </citation>
    <scope>NUCLEOTIDE SEQUENCE</scope>
</reference>
<dbReference type="InterPro" id="IPR038441">
    <property type="entry name" value="THAP_Znf_sf"/>
</dbReference>
<accession>A0A9N9QXQ3</accession>
<comment type="similarity">
    <text evidence="2">Belongs to the THAP1 family.</text>
</comment>
<evidence type="ECO:0000256" key="3">
    <source>
        <dbReference type="ARBA" id="ARBA00022723"/>
    </source>
</evidence>
<dbReference type="Gene3D" id="6.20.210.20">
    <property type="entry name" value="THAP domain"/>
    <property type="match status" value="1"/>
</dbReference>
<evidence type="ECO:0000256" key="7">
    <source>
        <dbReference type="ARBA" id="ARBA00023054"/>
    </source>
</evidence>
<dbReference type="PROSITE" id="PS50950">
    <property type="entry name" value="ZF_THAP"/>
    <property type="match status" value="1"/>
</dbReference>
<evidence type="ECO:0000256" key="1">
    <source>
        <dbReference type="ARBA" id="ARBA00004642"/>
    </source>
</evidence>
<keyword evidence="11" id="KW-0131">Cell cycle</keyword>
<evidence type="ECO:0000256" key="8">
    <source>
        <dbReference type="ARBA" id="ARBA00023125"/>
    </source>
</evidence>
<organism evidence="14 15">
    <name type="scientific">Diatraea saccharalis</name>
    <name type="common">sugarcane borer</name>
    <dbReference type="NCBI Taxonomy" id="40085"/>
    <lineage>
        <taxon>Eukaryota</taxon>
        <taxon>Metazoa</taxon>
        <taxon>Ecdysozoa</taxon>
        <taxon>Arthropoda</taxon>
        <taxon>Hexapoda</taxon>
        <taxon>Insecta</taxon>
        <taxon>Pterygota</taxon>
        <taxon>Neoptera</taxon>
        <taxon>Endopterygota</taxon>
        <taxon>Lepidoptera</taxon>
        <taxon>Glossata</taxon>
        <taxon>Ditrysia</taxon>
        <taxon>Pyraloidea</taxon>
        <taxon>Crambidae</taxon>
        <taxon>Crambinae</taxon>
        <taxon>Diatraea</taxon>
    </lineage>
</organism>
<evidence type="ECO:0000256" key="4">
    <source>
        <dbReference type="ARBA" id="ARBA00022771"/>
    </source>
</evidence>
<dbReference type="PANTHER" id="PTHR46600:SF1">
    <property type="entry name" value="THAP DOMAIN-CONTAINING PROTEIN 1"/>
    <property type="match status" value="1"/>
</dbReference>
<evidence type="ECO:0000256" key="11">
    <source>
        <dbReference type="ARBA" id="ARBA00023306"/>
    </source>
</evidence>
<dbReference type="Pfam" id="PF05485">
    <property type="entry name" value="THAP"/>
    <property type="match status" value="1"/>
</dbReference>
<keyword evidence="7" id="KW-0175">Coiled coil</keyword>
<dbReference type="SMART" id="SM00980">
    <property type="entry name" value="THAP"/>
    <property type="match status" value="1"/>
</dbReference>
<evidence type="ECO:0000256" key="2">
    <source>
        <dbReference type="ARBA" id="ARBA00006177"/>
    </source>
</evidence>
<protein>
    <recommendedName>
        <fullName evidence="13">THAP-type domain-containing protein</fullName>
    </recommendedName>
</protein>
<name>A0A9N9QXQ3_9NEOP</name>
<evidence type="ECO:0000313" key="15">
    <source>
        <dbReference type="Proteomes" id="UP001153714"/>
    </source>
</evidence>
<gene>
    <name evidence="14" type="ORF">DIATSA_LOCUS3375</name>
</gene>
<evidence type="ECO:0000256" key="10">
    <source>
        <dbReference type="ARBA" id="ARBA00023242"/>
    </source>
</evidence>
<dbReference type="GO" id="GO:0008270">
    <property type="term" value="F:zinc ion binding"/>
    <property type="evidence" value="ECO:0007669"/>
    <property type="project" value="UniProtKB-KW"/>
</dbReference>
<reference evidence="14" key="1">
    <citation type="submission" date="2021-12" db="EMBL/GenBank/DDBJ databases">
        <authorList>
            <person name="King R."/>
        </authorList>
    </citation>
    <scope>NUCLEOTIDE SEQUENCE</scope>
</reference>
<dbReference type="InterPro" id="IPR006612">
    <property type="entry name" value="THAP_Znf"/>
</dbReference>
<feature type="domain" description="THAP-type" evidence="13">
    <location>
        <begin position="1"/>
        <end position="85"/>
    </location>
</feature>
<proteinExistence type="inferred from homology"/>
<evidence type="ECO:0000259" key="13">
    <source>
        <dbReference type="PROSITE" id="PS50950"/>
    </source>
</evidence>
<dbReference type="Proteomes" id="UP001153714">
    <property type="component" value="Chromosome 13"/>
</dbReference>
<evidence type="ECO:0000256" key="9">
    <source>
        <dbReference type="ARBA" id="ARBA00023163"/>
    </source>
</evidence>
<dbReference type="InterPro" id="IPR026516">
    <property type="entry name" value="THAP1/10"/>
</dbReference>
<evidence type="ECO:0000256" key="6">
    <source>
        <dbReference type="ARBA" id="ARBA00023015"/>
    </source>
</evidence>
<keyword evidence="8 12" id="KW-0238">DNA-binding</keyword>
<dbReference type="EMBL" id="OU893344">
    <property type="protein sequence ID" value="CAG9785336.1"/>
    <property type="molecule type" value="Genomic_DNA"/>
</dbReference>